<keyword evidence="2" id="KW-1185">Reference proteome</keyword>
<proteinExistence type="predicted"/>
<dbReference type="Proteomes" id="UP001243330">
    <property type="component" value="Unassembled WGS sequence"/>
</dbReference>
<dbReference type="EMBL" id="JAQOWY010000123">
    <property type="protein sequence ID" value="KAK1850261.1"/>
    <property type="molecule type" value="Genomic_DNA"/>
</dbReference>
<evidence type="ECO:0000313" key="1">
    <source>
        <dbReference type="EMBL" id="KAK1850261.1"/>
    </source>
</evidence>
<protein>
    <submittedName>
        <fullName evidence="1">Uncharacterized protein</fullName>
    </submittedName>
</protein>
<reference evidence="1" key="1">
    <citation type="submission" date="2023-01" db="EMBL/GenBank/DDBJ databases">
        <title>Colletotrichum chrysophilum M932 genome sequence.</title>
        <authorList>
            <person name="Baroncelli R."/>
        </authorList>
    </citation>
    <scope>NUCLEOTIDE SEQUENCE</scope>
    <source>
        <strain evidence="1">M932</strain>
    </source>
</reference>
<name>A0AAD9EMT7_9PEZI</name>
<organism evidence="1 2">
    <name type="scientific">Colletotrichum chrysophilum</name>
    <dbReference type="NCBI Taxonomy" id="1836956"/>
    <lineage>
        <taxon>Eukaryota</taxon>
        <taxon>Fungi</taxon>
        <taxon>Dikarya</taxon>
        <taxon>Ascomycota</taxon>
        <taxon>Pezizomycotina</taxon>
        <taxon>Sordariomycetes</taxon>
        <taxon>Hypocreomycetidae</taxon>
        <taxon>Glomerellales</taxon>
        <taxon>Glomerellaceae</taxon>
        <taxon>Colletotrichum</taxon>
        <taxon>Colletotrichum gloeosporioides species complex</taxon>
    </lineage>
</organism>
<evidence type="ECO:0000313" key="2">
    <source>
        <dbReference type="Proteomes" id="UP001243330"/>
    </source>
</evidence>
<dbReference type="AlphaFoldDB" id="A0AAD9EMT7"/>
<gene>
    <name evidence="1" type="ORF">CCHR01_07065</name>
</gene>
<comment type="caution">
    <text evidence="1">The sequence shown here is derived from an EMBL/GenBank/DDBJ whole genome shotgun (WGS) entry which is preliminary data.</text>
</comment>
<sequence>MILEGSLERSRLSVLAFHMLPRQYLPGCDESLSPCGSIAISGKVLLMSKAGVDGTGLPFLPLDAFQFFPDLEFSV</sequence>
<accession>A0AAD9EMT7</accession>